<dbReference type="AlphaFoldDB" id="A0A7D7A2Q4"/>
<dbReference type="KEGG" id="cint:HZF06_18225"/>
<organism evidence="1 2">
    <name type="scientific">Clostridium intestinale</name>
    <dbReference type="NCBI Taxonomy" id="36845"/>
    <lineage>
        <taxon>Bacteria</taxon>
        <taxon>Bacillati</taxon>
        <taxon>Bacillota</taxon>
        <taxon>Clostridia</taxon>
        <taxon>Eubacteriales</taxon>
        <taxon>Clostridiaceae</taxon>
        <taxon>Clostridium</taxon>
    </lineage>
</organism>
<name>A0A7D7A2Q4_9CLOT</name>
<evidence type="ECO:0000313" key="1">
    <source>
        <dbReference type="EMBL" id="QLY79000.1"/>
    </source>
</evidence>
<protein>
    <submittedName>
        <fullName evidence="1">Uncharacterized protein</fullName>
    </submittedName>
</protein>
<reference evidence="1 2" key="1">
    <citation type="submission" date="2020-07" db="EMBL/GenBank/DDBJ databases">
        <title>Electron transfer.</title>
        <authorList>
            <person name="Huang L."/>
            <person name="Liu X."/>
            <person name="Zhou S."/>
        </authorList>
    </citation>
    <scope>NUCLEOTIDE SEQUENCE [LARGE SCALE GENOMIC DNA]</scope>
    <source>
        <strain evidence="1 2">Lx1</strain>
    </source>
</reference>
<dbReference type="Proteomes" id="UP000512286">
    <property type="component" value="Chromosome"/>
</dbReference>
<gene>
    <name evidence="1" type="ORF">HZF06_18225</name>
</gene>
<sequence length="209" mass="24701">MININMYEVYENWRSGLGKFKWNLISTPFASSKHIVKELIFDDDLKKKTVDDILDDHSKDLIANQKEDEIIIFDFDGERSLDLAFNLNKEFMINPILIFAHIFHSNGIVGTKDMLNKLIKYSYGLKNESSKYGIFLDYDRFSNREYNPREFFNNQYRLTEEEMPYIQDFIKAGIDKVTVISQAPIKIDIKEYIDYIKSSELKLEVHLIE</sequence>
<dbReference type="EMBL" id="CP059378">
    <property type="protein sequence ID" value="QLY79000.1"/>
    <property type="molecule type" value="Genomic_DNA"/>
</dbReference>
<evidence type="ECO:0000313" key="2">
    <source>
        <dbReference type="Proteomes" id="UP000512286"/>
    </source>
</evidence>
<accession>A0A7D7A2Q4</accession>
<dbReference type="RefSeq" id="WP_181601247.1">
    <property type="nucleotide sequence ID" value="NZ_CP059378.1"/>
</dbReference>
<proteinExistence type="predicted"/>